<evidence type="ECO:0000313" key="3">
    <source>
        <dbReference type="Proteomes" id="UP000294225"/>
    </source>
</evidence>
<organism evidence="2 3">
    <name type="scientific">Kribbella speibonae</name>
    <dbReference type="NCBI Taxonomy" id="1572660"/>
    <lineage>
        <taxon>Bacteria</taxon>
        <taxon>Bacillati</taxon>
        <taxon>Actinomycetota</taxon>
        <taxon>Actinomycetes</taxon>
        <taxon>Propionibacteriales</taxon>
        <taxon>Kribbellaceae</taxon>
        <taxon>Kribbella</taxon>
    </lineage>
</organism>
<evidence type="ECO:0000256" key="1">
    <source>
        <dbReference type="SAM" id="MobiDB-lite"/>
    </source>
</evidence>
<feature type="region of interest" description="Disordered" evidence="1">
    <location>
        <begin position="264"/>
        <end position="300"/>
    </location>
</feature>
<feature type="region of interest" description="Disordered" evidence="1">
    <location>
        <begin position="157"/>
        <end position="251"/>
    </location>
</feature>
<dbReference type="RefSeq" id="WP_131500223.1">
    <property type="nucleotide sequence ID" value="NZ_SJKC01000009.1"/>
</dbReference>
<proteinExistence type="predicted"/>
<feature type="compositionally biased region" description="Basic and acidic residues" evidence="1">
    <location>
        <begin position="171"/>
        <end position="185"/>
    </location>
</feature>
<dbReference type="EMBL" id="SJKC01000009">
    <property type="protein sequence ID" value="TCC29594.1"/>
    <property type="molecule type" value="Genomic_DNA"/>
</dbReference>
<dbReference type="AlphaFoldDB" id="A0A4R0ICE7"/>
<gene>
    <name evidence="2" type="ORF">E0H92_41995</name>
</gene>
<sequence length="300" mass="32901">MDFEEAADAVYAAPAADFIATRNELAKQLKADGDALGSTRLKALRKPTVAAWIANLVARKLPDELDDLLALGDEFREATADLDGERLRDLTPKRHRLLDKLSKEAARLAADEGQKVSADVGQKLRETLDAALVDPAAGDAVREGRLSSALRHVGFGVVDENGEPSNVTPLTDERRQAARDRRKAQQAEPAAPAVSKKEAGESAAERKKREAAERERQEREEREAAAKAEAKQAFEEAVAAAQEAEAKVEELDTELDNAREALSEAQARVHRVGSELDEARRAARDAQKESREARKRYNRL</sequence>
<dbReference type="Proteomes" id="UP000294225">
    <property type="component" value="Unassembled WGS sequence"/>
</dbReference>
<comment type="caution">
    <text evidence="2">The sequence shown here is derived from an EMBL/GenBank/DDBJ whole genome shotgun (WGS) entry which is preliminary data.</text>
</comment>
<protein>
    <submittedName>
        <fullName evidence="2">Uncharacterized protein</fullName>
    </submittedName>
</protein>
<evidence type="ECO:0000313" key="2">
    <source>
        <dbReference type="EMBL" id="TCC29594.1"/>
    </source>
</evidence>
<feature type="compositionally biased region" description="Basic and acidic residues" evidence="1">
    <location>
        <begin position="195"/>
        <end position="234"/>
    </location>
</feature>
<feature type="compositionally biased region" description="Basic and acidic residues" evidence="1">
    <location>
        <begin position="272"/>
        <end position="292"/>
    </location>
</feature>
<name>A0A4R0ICE7_9ACTN</name>
<accession>A0A4R0ICE7</accession>
<reference evidence="2 3" key="1">
    <citation type="submission" date="2019-02" db="EMBL/GenBank/DDBJ databases">
        <title>Kribbella capetownensis sp. nov. and Kribbella speibonae sp. nov., isolated from soil.</title>
        <authorList>
            <person name="Curtis S.M."/>
            <person name="Norton I."/>
            <person name="Everest G.J."/>
            <person name="Meyers P.R."/>
        </authorList>
    </citation>
    <scope>NUCLEOTIDE SEQUENCE [LARGE SCALE GENOMIC DNA]</scope>
    <source>
        <strain evidence="2 3">YM55</strain>
    </source>
</reference>